<name>A0A4U0NGI6_9SPHI</name>
<evidence type="ECO:0000256" key="2">
    <source>
        <dbReference type="ARBA" id="ARBA00022801"/>
    </source>
</evidence>
<dbReference type="SMART" id="SM00487">
    <property type="entry name" value="DEXDc"/>
    <property type="match status" value="1"/>
</dbReference>
<keyword evidence="2" id="KW-0378">Hydrolase</keyword>
<dbReference type="Gene3D" id="3.40.50.300">
    <property type="entry name" value="P-loop containing nucleotide triphosphate hydrolases"/>
    <property type="match status" value="2"/>
</dbReference>
<evidence type="ECO:0000256" key="4">
    <source>
        <dbReference type="ARBA" id="ARBA00022840"/>
    </source>
</evidence>
<dbReference type="EMBL" id="SUME01000008">
    <property type="protein sequence ID" value="TJZ53249.1"/>
    <property type="molecule type" value="Genomic_DNA"/>
</dbReference>
<proteinExistence type="predicted"/>
<keyword evidence="3 7" id="KW-0347">Helicase</keyword>
<keyword evidence="4" id="KW-0067">ATP-binding</keyword>
<feature type="domain" description="Helicase C-terminal" evidence="6">
    <location>
        <begin position="214"/>
        <end position="363"/>
    </location>
</feature>
<sequence length="435" mass="49200">MDIAKILKNLRIESLNPMQLEVTEKFRAQQDLVVLSPTGTGKTLAFSLIISQLLDPFIKDIVQVLIIVPTRELALQIESVIKKVVIGQKVTCCYGGHDTKIERNTLKEAPSILIGTPGRLIYHLDRGHFNPRQIHTVVLDEFDKSLELGFQAQMSNLLSQINQIEHKILTSATKLVEYPSFITLNTPVTVDYLTDNESIPNLTYKKVHSSPQHKLKTLFKLLCQLGDKKILIFCNHRDAVDHISELLEDRMLIHDVFHGGLEQRDRELALLKFRNNSNRILLTTDLAARGLDIPAVDTIIHYQLPYKEDAFIHRNGRTARMNTEGDVIVMLKPDDDFPYLSGPTEEITLEEEYELPSNTPYATLYIPVGKKNKVNKIDLVGYTLQLDGVEKEDIGIIEVKDNEAYIAVKRSVASLILKNAGSGKIKGNKIKFMRT</sequence>
<dbReference type="Proteomes" id="UP000306808">
    <property type="component" value="Unassembled WGS sequence"/>
</dbReference>
<dbReference type="InterPro" id="IPR001650">
    <property type="entry name" value="Helicase_C-like"/>
</dbReference>
<dbReference type="PROSITE" id="PS51194">
    <property type="entry name" value="HELICASE_CTER"/>
    <property type="match status" value="1"/>
</dbReference>
<dbReference type="AlphaFoldDB" id="A0A4U0NGI6"/>
<dbReference type="Gene3D" id="3.30.70.330">
    <property type="match status" value="1"/>
</dbReference>
<evidence type="ECO:0000313" key="7">
    <source>
        <dbReference type="EMBL" id="TJZ53249.1"/>
    </source>
</evidence>
<dbReference type="Pfam" id="PF00270">
    <property type="entry name" value="DEAD"/>
    <property type="match status" value="1"/>
</dbReference>
<dbReference type="PROSITE" id="PS51192">
    <property type="entry name" value="HELICASE_ATP_BIND_1"/>
    <property type="match status" value="1"/>
</dbReference>
<dbReference type="GO" id="GO:0003676">
    <property type="term" value="F:nucleic acid binding"/>
    <property type="evidence" value="ECO:0007669"/>
    <property type="project" value="InterPro"/>
</dbReference>
<dbReference type="SMART" id="SM00490">
    <property type="entry name" value="HELICc"/>
    <property type="match status" value="1"/>
</dbReference>
<evidence type="ECO:0000256" key="3">
    <source>
        <dbReference type="ARBA" id="ARBA00022806"/>
    </source>
</evidence>
<dbReference type="GO" id="GO:0004386">
    <property type="term" value="F:helicase activity"/>
    <property type="evidence" value="ECO:0007669"/>
    <property type="project" value="UniProtKB-KW"/>
</dbReference>
<dbReference type="InterPro" id="IPR044742">
    <property type="entry name" value="DEAD/DEAH_RhlB"/>
</dbReference>
<dbReference type="RefSeq" id="WP_136902705.1">
    <property type="nucleotide sequence ID" value="NZ_SUME01000008.1"/>
</dbReference>
<dbReference type="InterPro" id="IPR011545">
    <property type="entry name" value="DEAD/DEAH_box_helicase_dom"/>
</dbReference>
<keyword evidence="8" id="KW-1185">Reference proteome</keyword>
<evidence type="ECO:0000256" key="1">
    <source>
        <dbReference type="ARBA" id="ARBA00022741"/>
    </source>
</evidence>
<dbReference type="PANTHER" id="PTHR24031">
    <property type="entry name" value="RNA HELICASE"/>
    <property type="match status" value="1"/>
</dbReference>
<evidence type="ECO:0000259" key="5">
    <source>
        <dbReference type="PROSITE" id="PS51192"/>
    </source>
</evidence>
<feature type="domain" description="Helicase ATP-binding" evidence="5">
    <location>
        <begin position="23"/>
        <end position="192"/>
    </location>
</feature>
<accession>A0A4U0NGI6</accession>
<dbReference type="GO" id="GO:0016787">
    <property type="term" value="F:hydrolase activity"/>
    <property type="evidence" value="ECO:0007669"/>
    <property type="project" value="UniProtKB-KW"/>
</dbReference>
<keyword evidence="1" id="KW-0547">Nucleotide-binding</keyword>
<dbReference type="CDD" id="cd18787">
    <property type="entry name" value="SF2_C_DEAD"/>
    <property type="match status" value="1"/>
</dbReference>
<dbReference type="InterPro" id="IPR027417">
    <property type="entry name" value="P-loop_NTPase"/>
</dbReference>
<dbReference type="InterPro" id="IPR014001">
    <property type="entry name" value="Helicase_ATP-bd"/>
</dbReference>
<dbReference type="Pfam" id="PF03880">
    <property type="entry name" value="DbpA"/>
    <property type="match status" value="1"/>
</dbReference>
<evidence type="ECO:0000259" key="6">
    <source>
        <dbReference type="PROSITE" id="PS51194"/>
    </source>
</evidence>
<reference evidence="7 8" key="1">
    <citation type="submission" date="2019-04" db="EMBL/GenBank/DDBJ databases">
        <title>Sphingobacterium olei sp. nov., isolated from oil-contaminated soil.</title>
        <authorList>
            <person name="Liu B."/>
        </authorList>
    </citation>
    <scope>NUCLEOTIDE SEQUENCE [LARGE SCALE GENOMIC DNA]</scope>
    <source>
        <strain evidence="7 8">HAL-9</strain>
    </source>
</reference>
<dbReference type="SUPFAM" id="SSF52540">
    <property type="entry name" value="P-loop containing nucleoside triphosphate hydrolases"/>
    <property type="match status" value="1"/>
</dbReference>
<dbReference type="InterPro" id="IPR005580">
    <property type="entry name" value="DbpA/CsdA_RNA-bd_dom"/>
</dbReference>
<comment type="caution">
    <text evidence="7">The sequence shown here is derived from an EMBL/GenBank/DDBJ whole genome shotgun (WGS) entry which is preliminary data.</text>
</comment>
<dbReference type="Pfam" id="PF00271">
    <property type="entry name" value="Helicase_C"/>
    <property type="match status" value="1"/>
</dbReference>
<organism evidence="7 8">
    <name type="scientific">Sphingobacterium olei</name>
    <dbReference type="NCBI Taxonomy" id="2571155"/>
    <lineage>
        <taxon>Bacteria</taxon>
        <taxon>Pseudomonadati</taxon>
        <taxon>Bacteroidota</taxon>
        <taxon>Sphingobacteriia</taxon>
        <taxon>Sphingobacteriales</taxon>
        <taxon>Sphingobacteriaceae</taxon>
        <taxon>Sphingobacterium</taxon>
    </lineage>
</organism>
<gene>
    <name evidence="7" type="ORF">FAZ15_17995</name>
</gene>
<dbReference type="InterPro" id="IPR012677">
    <property type="entry name" value="Nucleotide-bd_a/b_plait_sf"/>
</dbReference>
<protein>
    <submittedName>
        <fullName evidence="7">DEAD/DEAH box helicase</fullName>
    </submittedName>
</protein>
<dbReference type="OrthoDB" id="9762011at2"/>
<dbReference type="CDD" id="cd00268">
    <property type="entry name" value="DEADc"/>
    <property type="match status" value="1"/>
</dbReference>
<evidence type="ECO:0000313" key="8">
    <source>
        <dbReference type="Proteomes" id="UP000306808"/>
    </source>
</evidence>
<dbReference type="GO" id="GO:0005524">
    <property type="term" value="F:ATP binding"/>
    <property type="evidence" value="ECO:0007669"/>
    <property type="project" value="UniProtKB-KW"/>
</dbReference>